<gene>
    <name evidence="1" type="ORF">KN1_15110</name>
</gene>
<dbReference type="EMBL" id="AP024597">
    <property type="protein sequence ID" value="BCU70214.1"/>
    <property type="molecule type" value="Genomic_DNA"/>
</dbReference>
<accession>A0A8D5ZI19</accession>
<organism evidence="1 2">
    <name type="scientific">Stygiolobus caldivivus</name>
    <dbReference type="NCBI Taxonomy" id="2824673"/>
    <lineage>
        <taxon>Archaea</taxon>
        <taxon>Thermoproteota</taxon>
        <taxon>Thermoprotei</taxon>
        <taxon>Sulfolobales</taxon>
        <taxon>Sulfolobaceae</taxon>
        <taxon>Stygiolobus</taxon>
    </lineage>
</organism>
<dbReference type="InterPro" id="IPR002837">
    <property type="entry name" value="DUF123"/>
</dbReference>
<evidence type="ECO:0000313" key="2">
    <source>
        <dbReference type="Proteomes" id="UP000825123"/>
    </source>
</evidence>
<dbReference type="CDD" id="cd10441">
    <property type="entry name" value="GIY-YIG_COG1833"/>
    <property type="match status" value="1"/>
</dbReference>
<dbReference type="AlphaFoldDB" id="A0A8D5ZI19"/>
<dbReference type="PANTHER" id="PTHR37460">
    <property type="entry name" value="ENDONUCLEASE III"/>
    <property type="match status" value="1"/>
</dbReference>
<proteinExistence type="predicted"/>
<dbReference type="PANTHER" id="PTHR37460:SF1">
    <property type="entry name" value="ENDONUCLEASE III"/>
    <property type="match status" value="1"/>
</dbReference>
<dbReference type="Proteomes" id="UP000825123">
    <property type="component" value="Chromosome"/>
</dbReference>
<keyword evidence="2" id="KW-1185">Reference proteome</keyword>
<name>A0A8D5ZI19_9CREN</name>
<sequence length="126" mass="14537">MKGYIAFLRCRGGEVRTKAKAFHIEDGFYAYVGSCGKNCAKRVSRHMKREKSKKHWHIDYLTSELCEVTAVLVLNRGEKEIVNYMFKRGYHHVKGFGSSDDNTFPSHLFKIDMISLLSSISSLLKW</sequence>
<reference evidence="1 2" key="1">
    <citation type="submission" date="2021-04" db="EMBL/GenBank/DDBJ databases">
        <title>Complete genome sequence of Stygiolobus sp. KN-1.</title>
        <authorList>
            <person name="Nakamura K."/>
            <person name="Sakai H."/>
            <person name="Kurosawa N."/>
        </authorList>
    </citation>
    <scope>NUCLEOTIDE SEQUENCE [LARGE SCALE GENOMIC DNA]</scope>
    <source>
        <strain evidence="1 2">KN-1</strain>
    </source>
</reference>
<evidence type="ECO:0008006" key="3">
    <source>
        <dbReference type="Google" id="ProtNLM"/>
    </source>
</evidence>
<evidence type="ECO:0000313" key="1">
    <source>
        <dbReference type="EMBL" id="BCU70214.1"/>
    </source>
</evidence>
<dbReference type="Pfam" id="PF01986">
    <property type="entry name" value="DUF123"/>
    <property type="match status" value="1"/>
</dbReference>
<dbReference type="GeneID" id="66163228"/>
<dbReference type="KEGG" id="csty:KN1_15110"/>
<dbReference type="RefSeq" id="WP_221286687.1">
    <property type="nucleotide sequence ID" value="NZ_AP024597.1"/>
</dbReference>
<protein>
    <recommendedName>
        <fullName evidence="3">DUF123 domain-containing protein</fullName>
    </recommendedName>
</protein>